<feature type="compositionally biased region" description="Basic and acidic residues" evidence="1">
    <location>
        <begin position="378"/>
        <end position="387"/>
    </location>
</feature>
<name>A0A6L5YGJ2_9FIRM</name>
<sequence>MAGTVIEYLKKYGDIPFREKPLNDVDSLALCQLSYLKFDGMVSDVRHNGPSVTLQEIAKRPDVEQLFGDMRFEKENRALFEGLLSGRRFRNMKLNCYINLVEKEWETQFSAITFILDDGTLFLAFRGTDETIVGWKEDFNMAFLNPVPGQEYSVKYVNMVTGWLHQPFYIGGHSKGGNLAVYSAMKCAPFVQKRIQKIYSLDGPGFRPEVLKECHYNAIEDKVVKLLPHSSMIGMIFERDIHYRVVESKNHGLLQHDPFSWLVKDDHFVDVGDIYESQKIMNEALNEWILSLNEEQVRTFVDTLYQVISASQADNLITFAADWKKSMNAVVTALKEVDDQTAEMLRGIIRSLFEIAKVKVREELVPLKRPRHRFKNKKKEEKGEVPRHTPAASPDATVTQGSAARHAPKLRGSHRQGRPG</sequence>
<keyword evidence="3" id="KW-1185">Reference proteome</keyword>
<dbReference type="InterPro" id="IPR029058">
    <property type="entry name" value="AB_hydrolase_fold"/>
</dbReference>
<proteinExistence type="predicted"/>
<organism evidence="2 3">
    <name type="scientific">Waltera intestinalis</name>
    <dbReference type="NCBI Taxonomy" id="2606635"/>
    <lineage>
        <taxon>Bacteria</taxon>
        <taxon>Bacillati</taxon>
        <taxon>Bacillota</taxon>
        <taxon>Clostridia</taxon>
        <taxon>Lachnospirales</taxon>
        <taxon>Lachnospiraceae</taxon>
        <taxon>Waltera</taxon>
    </lineage>
</organism>
<protein>
    <submittedName>
        <fullName evidence="2">DUF2974 domain-containing protein</fullName>
    </submittedName>
</protein>
<dbReference type="SUPFAM" id="SSF53474">
    <property type="entry name" value="alpha/beta-Hydrolases"/>
    <property type="match status" value="1"/>
</dbReference>
<dbReference type="Pfam" id="PF11187">
    <property type="entry name" value="Mbeg1-like"/>
    <property type="match status" value="1"/>
</dbReference>
<dbReference type="Proteomes" id="UP000476055">
    <property type="component" value="Unassembled WGS sequence"/>
</dbReference>
<dbReference type="EMBL" id="VUMU01000001">
    <property type="protein sequence ID" value="MST56817.1"/>
    <property type="molecule type" value="Genomic_DNA"/>
</dbReference>
<accession>A0A6L5YGJ2</accession>
<comment type="caution">
    <text evidence="2">The sequence shown here is derived from an EMBL/GenBank/DDBJ whole genome shotgun (WGS) entry which is preliminary data.</text>
</comment>
<evidence type="ECO:0000313" key="3">
    <source>
        <dbReference type="Proteomes" id="UP000476055"/>
    </source>
</evidence>
<evidence type="ECO:0000256" key="1">
    <source>
        <dbReference type="SAM" id="MobiDB-lite"/>
    </source>
</evidence>
<reference evidence="2 3" key="1">
    <citation type="submission" date="2019-08" db="EMBL/GenBank/DDBJ databases">
        <title>In-depth cultivation of the pig gut microbiome towards novel bacterial diversity and tailored functional studies.</title>
        <authorList>
            <person name="Wylensek D."/>
            <person name="Hitch T.C.A."/>
            <person name="Clavel T."/>
        </authorList>
    </citation>
    <scope>NUCLEOTIDE SEQUENCE [LARGE SCALE GENOMIC DNA]</scope>
    <source>
        <strain evidence="2 3">WCA3-601-WT-6H</strain>
    </source>
</reference>
<feature type="region of interest" description="Disordered" evidence="1">
    <location>
        <begin position="371"/>
        <end position="420"/>
    </location>
</feature>
<feature type="compositionally biased region" description="Basic residues" evidence="1">
    <location>
        <begin position="406"/>
        <end position="420"/>
    </location>
</feature>
<gene>
    <name evidence="2" type="ORF">FYJ59_00890</name>
</gene>
<evidence type="ECO:0000313" key="2">
    <source>
        <dbReference type="EMBL" id="MST56817.1"/>
    </source>
</evidence>
<dbReference type="InterPro" id="IPR024499">
    <property type="entry name" value="Mbeg1-like"/>
</dbReference>
<dbReference type="AlphaFoldDB" id="A0A6L5YGJ2"/>